<evidence type="ECO:0000256" key="3">
    <source>
        <dbReference type="ARBA" id="ARBA00022989"/>
    </source>
</evidence>
<sequence length="124" mass="13700">MTDATPPTDPYQSTPQPLSPSDERLWATLIHIGGIFFSFVPSLVGYLVLKDRGPLIREHTLTALNFQLTMLIALVVGYILTFVIIGIFVILAVYIVTLIFSIIAAVAANKGESYKYPLSIQFIK</sequence>
<evidence type="ECO:0000256" key="2">
    <source>
        <dbReference type="ARBA" id="ARBA00022692"/>
    </source>
</evidence>
<keyword evidence="7" id="KW-1185">Reference proteome</keyword>
<dbReference type="InterPro" id="IPR019109">
    <property type="entry name" value="MamF_MmsF"/>
</dbReference>
<accession>A0ABV2QM29</accession>
<comment type="caution">
    <text evidence="6">The sequence shown here is derived from an EMBL/GenBank/DDBJ whole genome shotgun (WGS) entry which is preliminary data.</text>
</comment>
<evidence type="ECO:0000313" key="6">
    <source>
        <dbReference type="EMBL" id="MET4581640.1"/>
    </source>
</evidence>
<dbReference type="Proteomes" id="UP001549257">
    <property type="component" value="Unassembled WGS sequence"/>
</dbReference>
<keyword evidence="4 5" id="KW-0472">Membrane</keyword>
<reference evidence="6 7" key="1">
    <citation type="submission" date="2024-06" db="EMBL/GenBank/DDBJ databases">
        <title>Sorghum-associated microbial communities from plants grown in Nebraska, USA.</title>
        <authorList>
            <person name="Schachtman D."/>
        </authorList>
    </citation>
    <scope>NUCLEOTIDE SEQUENCE [LARGE SCALE GENOMIC DNA]</scope>
    <source>
        <strain evidence="6 7">2857</strain>
    </source>
</reference>
<protein>
    <submittedName>
        <fullName evidence="6">Tic20 family protein</fullName>
    </submittedName>
</protein>
<name>A0ABV2QM29_9MICO</name>
<feature type="transmembrane region" description="Helical" evidence="5">
    <location>
        <begin position="25"/>
        <end position="49"/>
    </location>
</feature>
<evidence type="ECO:0000313" key="7">
    <source>
        <dbReference type="Proteomes" id="UP001549257"/>
    </source>
</evidence>
<feature type="transmembrane region" description="Helical" evidence="5">
    <location>
        <begin position="61"/>
        <end position="80"/>
    </location>
</feature>
<evidence type="ECO:0000256" key="4">
    <source>
        <dbReference type="ARBA" id="ARBA00023136"/>
    </source>
</evidence>
<proteinExistence type="predicted"/>
<organism evidence="6 7">
    <name type="scientific">Conyzicola nivalis</name>
    <dbReference type="NCBI Taxonomy" id="1477021"/>
    <lineage>
        <taxon>Bacteria</taxon>
        <taxon>Bacillati</taxon>
        <taxon>Actinomycetota</taxon>
        <taxon>Actinomycetes</taxon>
        <taxon>Micrococcales</taxon>
        <taxon>Microbacteriaceae</taxon>
        <taxon>Conyzicola</taxon>
    </lineage>
</organism>
<keyword evidence="3 5" id="KW-1133">Transmembrane helix</keyword>
<evidence type="ECO:0000256" key="5">
    <source>
        <dbReference type="SAM" id="Phobius"/>
    </source>
</evidence>
<evidence type="ECO:0000256" key="1">
    <source>
        <dbReference type="ARBA" id="ARBA00004141"/>
    </source>
</evidence>
<feature type="transmembrane region" description="Helical" evidence="5">
    <location>
        <begin position="86"/>
        <end position="108"/>
    </location>
</feature>
<comment type="subcellular location">
    <subcellularLocation>
        <location evidence="1">Membrane</location>
        <topology evidence="1">Multi-pass membrane protein</topology>
    </subcellularLocation>
</comment>
<dbReference type="Pfam" id="PF09685">
    <property type="entry name" value="MamF_MmsF"/>
    <property type="match status" value="1"/>
</dbReference>
<gene>
    <name evidence="6" type="ORF">ABIE21_001130</name>
</gene>
<keyword evidence="2 5" id="KW-0812">Transmembrane</keyword>
<dbReference type="RefSeq" id="WP_354023806.1">
    <property type="nucleotide sequence ID" value="NZ_JBEPSJ010000001.1"/>
</dbReference>
<dbReference type="EMBL" id="JBEPSJ010000001">
    <property type="protein sequence ID" value="MET4581640.1"/>
    <property type="molecule type" value="Genomic_DNA"/>
</dbReference>